<dbReference type="EMBL" id="MU032349">
    <property type="protein sequence ID" value="KAF3763594.1"/>
    <property type="molecule type" value="Genomic_DNA"/>
</dbReference>
<accession>A0A9P5CLR3</accession>
<dbReference type="GeneID" id="63842850"/>
<feature type="chain" id="PRO_5040424965" evidence="2">
    <location>
        <begin position="21"/>
        <end position="258"/>
    </location>
</feature>
<gene>
    <name evidence="3" type="ORF">M406DRAFT_74178</name>
</gene>
<reference evidence="3" key="1">
    <citation type="journal article" date="2020" name="Phytopathology">
        <title>Genome sequence of the chestnut blight fungus Cryphonectria parasitica EP155: A fundamental resource for an archetypical invasive plant pathogen.</title>
        <authorList>
            <person name="Crouch J.A."/>
            <person name="Dawe A."/>
            <person name="Aerts A."/>
            <person name="Barry K."/>
            <person name="Churchill A.C.L."/>
            <person name="Grimwood J."/>
            <person name="Hillman B."/>
            <person name="Milgroom M.G."/>
            <person name="Pangilinan J."/>
            <person name="Smith M."/>
            <person name="Salamov A."/>
            <person name="Schmutz J."/>
            <person name="Yadav J."/>
            <person name="Grigoriev I.V."/>
            <person name="Nuss D."/>
        </authorList>
    </citation>
    <scope>NUCLEOTIDE SEQUENCE</scope>
    <source>
        <strain evidence="3">EP155</strain>
    </source>
</reference>
<keyword evidence="2" id="KW-0732">Signal</keyword>
<dbReference type="Proteomes" id="UP000803844">
    <property type="component" value="Unassembled WGS sequence"/>
</dbReference>
<keyword evidence="4" id="KW-1185">Reference proteome</keyword>
<proteinExistence type="predicted"/>
<evidence type="ECO:0000256" key="1">
    <source>
        <dbReference type="SAM" id="MobiDB-lite"/>
    </source>
</evidence>
<name>A0A9P5CLR3_CRYP1</name>
<feature type="compositionally biased region" description="Basic residues" evidence="1">
    <location>
        <begin position="156"/>
        <end position="171"/>
    </location>
</feature>
<evidence type="ECO:0000313" key="3">
    <source>
        <dbReference type="EMBL" id="KAF3763594.1"/>
    </source>
</evidence>
<dbReference type="AlphaFoldDB" id="A0A9P5CLR3"/>
<evidence type="ECO:0000313" key="4">
    <source>
        <dbReference type="Proteomes" id="UP000803844"/>
    </source>
</evidence>
<feature type="region of interest" description="Disordered" evidence="1">
    <location>
        <begin position="144"/>
        <end position="182"/>
    </location>
</feature>
<comment type="caution">
    <text evidence="3">The sequence shown here is derived from an EMBL/GenBank/DDBJ whole genome shotgun (WGS) entry which is preliminary data.</text>
</comment>
<feature type="signal peptide" evidence="2">
    <location>
        <begin position="1"/>
        <end position="20"/>
    </location>
</feature>
<evidence type="ECO:0000256" key="2">
    <source>
        <dbReference type="SAM" id="SignalP"/>
    </source>
</evidence>
<sequence length="258" mass="28207">MASQITLLLLFLLSVTGVVASPAPQPRPLMDLTIEDLPPPTEDGFPRPACTDLADCFPWASDQCKQAEESGLLVKAYCFEEYCYALCPPVFPTTWSDSEEDDDYEYYAADEAEGEERENAEWQQQQQQLEEEFLALTIPPFPLPTILPPGEEPTKTKTHKSKTSKSHKFKGSKTPQSTPVESVKPTEVTLTVSSIIITRSDVAGPVTVGDEMMESESIEPTSATLTVSRIILPKPPVTGLATVENEADSSSDPVPAIE</sequence>
<dbReference type="RefSeq" id="XP_040774555.1">
    <property type="nucleotide sequence ID" value="XM_040925721.1"/>
</dbReference>
<organism evidence="3 4">
    <name type="scientific">Cryphonectria parasitica (strain ATCC 38755 / EP155)</name>
    <dbReference type="NCBI Taxonomy" id="660469"/>
    <lineage>
        <taxon>Eukaryota</taxon>
        <taxon>Fungi</taxon>
        <taxon>Dikarya</taxon>
        <taxon>Ascomycota</taxon>
        <taxon>Pezizomycotina</taxon>
        <taxon>Sordariomycetes</taxon>
        <taxon>Sordariomycetidae</taxon>
        <taxon>Diaporthales</taxon>
        <taxon>Cryphonectriaceae</taxon>
        <taxon>Cryphonectria-Endothia species complex</taxon>
        <taxon>Cryphonectria</taxon>
    </lineage>
</organism>
<dbReference type="OrthoDB" id="5245126at2759"/>
<protein>
    <submittedName>
        <fullName evidence="3">Uncharacterized protein</fullName>
    </submittedName>
</protein>